<evidence type="ECO:0000259" key="6">
    <source>
        <dbReference type="Pfam" id="PF04085"/>
    </source>
</evidence>
<dbReference type="Pfam" id="PF04085">
    <property type="entry name" value="MreC"/>
    <property type="match status" value="1"/>
</dbReference>
<name>A0A132MHS9_HYDSH</name>
<evidence type="ECO:0000256" key="1">
    <source>
        <dbReference type="ARBA" id="ARBA00009369"/>
    </source>
</evidence>
<gene>
    <name evidence="7" type="primary">mreC</name>
    <name evidence="9" type="ORF">HSCHL_0817</name>
    <name evidence="7" type="ORF">KM312_09265</name>
    <name evidence="8" type="ORF">SA87_00520</name>
</gene>
<protein>
    <recommendedName>
        <fullName evidence="2 5">Cell shape-determining protein MreC</fullName>
    </recommendedName>
    <alternativeName>
        <fullName evidence="4 5">Cell shape protein MreC</fullName>
    </alternativeName>
</protein>
<dbReference type="GO" id="GO:0008360">
    <property type="term" value="P:regulation of cell shape"/>
    <property type="evidence" value="ECO:0007669"/>
    <property type="project" value="UniProtKB-KW"/>
</dbReference>
<evidence type="ECO:0000256" key="5">
    <source>
        <dbReference type="PIRNR" id="PIRNR038471"/>
    </source>
</evidence>
<dbReference type="EMBL" id="JAHHQF010000070">
    <property type="protein sequence ID" value="MBT9282812.1"/>
    <property type="molecule type" value="Genomic_DNA"/>
</dbReference>
<accession>A0A132MHS9</accession>
<evidence type="ECO:0000256" key="4">
    <source>
        <dbReference type="ARBA" id="ARBA00032089"/>
    </source>
</evidence>
<dbReference type="STRING" id="1484.SA87_00520"/>
<dbReference type="Proteomes" id="UP000748108">
    <property type="component" value="Unassembled WGS sequence"/>
</dbReference>
<evidence type="ECO:0000313" key="9">
    <source>
        <dbReference type="EMBL" id="PTQ54173.1"/>
    </source>
</evidence>
<keyword evidence="3 5" id="KW-0133">Cell shape</keyword>
<comment type="function">
    <text evidence="5">Involved in formation and maintenance of cell shape.</text>
</comment>
<evidence type="ECO:0000313" key="10">
    <source>
        <dbReference type="Proteomes" id="UP000243024"/>
    </source>
</evidence>
<evidence type="ECO:0000313" key="11">
    <source>
        <dbReference type="Proteomes" id="UP000244180"/>
    </source>
</evidence>
<dbReference type="PIRSF" id="PIRSF038471">
    <property type="entry name" value="MreC"/>
    <property type="match status" value="1"/>
</dbReference>
<dbReference type="Gene3D" id="2.40.10.340">
    <property type="entry name" value="Rod shape-determining protein MreC, domain 1"/>
    <property type="match status" value="1"/>
</dbReference>
<dbReference type="Proteomes" id="UP000244180">
    <property type="component" value="Unassembled WGS sequence"/>
</dbReference>
<comment type="similarity">
    <text evidence="1 5">Belongs to the MreC family.</text>
</comment>
<dbReference type="EMBL" id="JXBB01000045">
    <property type="protein sequence ID" value="OAR03704.1"/>
    <property type="molecule type" value="Genomic_DNA"/>
</dbReference>
<reference evidence="8 10" key="1">
    <citation type="submission" date="2015-09" db="EMBL/GenBank/DDBJ databases">
        <title>Draft genome sequence of Hydrogenibacillus schlegelii DSM 2000.</title>
        <authorList>
            <person name="Hemp J."/>
        </authorList>
    </citation>
    <scope>NUCLEOTIDE SEQUENCE [LARGE SCALE GENOMIC DNA]</scope>
    <source>
        <strain evidence="8 10">MA 48</strain>
    </source>
</reference>
<evidence type="ECO:0000313" key="7">
    <source>
        <dbReference type="EMBL" id="MBT9282812.1"/>
    </source>
</evidence>
<feature type="domain" description="Rod shape-determining protein MreC beta-barrel core" evidence="6">
    <location>
        <begin position="121"/>
        <end position="272"/>
    </location>
</feature>
<proteinExistence type="inferred from homology"/>
<organism evidence="9 11">
    <name type="scientific">Hydrogenibacillus schlegelii</name>
    <name type="common">Bacillus schlegelii</name>
    <dbReference type="NCBI Taxonomy" id="1484"/>
    <lineage>
        <taxon>Bacteria</taxon>
        <taxon>Bacillati</taxon>
        <taxon>Bacillota</taxon>
        <taxon>Bacilli</taxon>
        <taxon>Bacillales</taxon>
        <taxon>Bacillales Family X. Incertae Sedis</taxon>
        <taxon>Hydrogenibacillus</taxon>
    </lineage>
</organism>
<dbReference type="InterPro" id="IPR007221">
    <property type="entry name" value="MreC"/>
</dbReference>
<dbReference type="AlphaFoldDB" id="A0A132MHS9"/>
<reference evidence="9 11" key="2">
    <citation type="submission" date="2017-08" db="EMBL/GenBank/DDBJ databases">
        <title>Burning lignite coal seam in the remote Altai Mountains harbors a hydrogen-driven thermophilic microbial community.</title>
        <authorList>
            <person name="Kadnikov V.V."/>
            <person name="Mardanov A.V."/>
            <person name="Ivasenko D."/>
            <person name="Beletsky A.V."/>
            <person name="Karnachuk O.V."/>
            <person name="Ravin N.V."/>
        </authorList>
    </citation>
    <scope>NUCLEOTIDE SEQUENCE [LARGE SCALE GENOMIC DNA]</scope>
    <source>
        <strain evidence="9">AL33</strain>
    </source>
</reference>
<dbReference type="GO" id="GO:0005886">
    <property type="term" value="C:plasma membrane"/>
    <property type="evidence" value="ECO:0007669"/>
    <property type="project" value="TreeGrafter"/>
</dbReference>
<dbReference type="InterPro" id="IPR042175">
    <property type="entry name" value="Cell/Rod_MreC_2"/>
</dbReference>
<dbReference type="RefSeq" id="WP_066202481.1">
    <property type="nucleotide sequence ID" value="NZ_CBCSAS010000005.1"/>
</dbReference>
<keyword evidence="10" id="KW-1185">Reference proteome</keyword>
<dbReference type="Gene3D" id="2.40.10.350">
    <property type="entry name" value="Rod shape-determining protein MreC, domain 2"/>
    <property type="match status" value="1"/>
</dbReference>
<reference evidence="7" key="3">
    <citation type="journal article" date="2021" name="Microbiology">
        <title>Metagenomic Analysis of the Microbial Community in the Underground Coal Fire Area (Kemerovo Region, Russia) Revealed Predominance of Thermophilic Members of the Phyla Deinococcus-thermus, Aquificae, and Firmicutes.</title>
        <authorList>
            <person name="Kadnikov V."/>
            <person name="Mardanov A.V."/>
            <person name="Beletsky A.V."/>
            <person name="Karnachuk O.V."/>
            <person name="Ravin N.V."/>
        </authorList>
    </citation>
    <scope>NUCLEOTIDE SEQUENCE</scope>
    <source>
        <strain evidence="7">RBS10-49</strain>
    </source>
</reference>
<sequence length="293" mass="31140">MPRLGRLLIVFFFAAALLAASLAFTPVPRGALSLPERMIKDVAGFGAWALSAPAGWVKGWAKRLADLKDTYAENAALKRSLVSYARLKADYDLLKAENERLRALLDLKSTSRDYALLAAEVIGREEETWMRSLVVGRGETDGVRPKEAVLASGGALVGVVERVGAFTSDVRLITDLEGALNIAAMTVGPTPAYGVIDGYDAERGLLAMSKIPLDVDVPLGSTVVTSGLGGVLPKGLLIGRVERVVPAADMLTRTAYVKPAADLYHLDWVLIARRLDRAVETGGGRSAEGGAGR</sequence>
<evidence type="ECO:0000313" key="8">
    <source>
        <dbReference type="EMBL" id="OAR03704.1"/>
    </source>
</evidence>
<evidence type="ECO:0000256" key="2">
    <source>
        <dbReference type="ARBA" id="ARBA00013855"/>
    </source>
</evidence>
<comment type="caution">
    <text evidence="9">The sequence shown here is derived from an EMBL/GenBank/DDBJ whole genome shotgun (WGS) entry which is preliminary data.</text>
</comment>
<dbReference type="InterPro" id="IPR055342">
    <property type="entry name" value="MreC_beta-barrel_core"/>
</dbReference>
<dbReference type="Proteomes" id="UP000243024">
    <property type="component" value="Unassembled WGS sequence"/>
</dbReference>
<dbReference type="EMBL" id="PEBV01000006">
    <property type="protein sequence ID" value="PTQ54173.1"/>
    <property type="molecule type" value="Genomic_DNA"/>
</dbReference>
<evidence type="ECO:0000256" key="3">
    <source>
        <dbReference type="ARBA" id="ARBA00022960"/>
    </source>
</evidence>
<dbReference type="InterPro" id="IPR042177">
    <property type="entry name" value="Cell/Rod_1"/>
</dbReference>
<dbReference type="NCBIfam" id="TIGR00219">
    <property type="entry name" value="mreC"/>
    <property type="match status" value="1"/>
</dbReference>
<dbReference type="PANTHER" id="PTHR34138">
    <property type="entry name" value="CELL SHAPE-DETERMINING PROTEIN MREC"/>
    <property type="match status" value="1"/>
</dbReference>
<dbReference type="PANTHER" id="PTHR34138:SF1">
    <property type="entry name" value="CELL SHAPE-DETERMINING PROTEIN MREC"/>
    <property type="match status" value="1"/>
</dbReference>